<name>A0A1Y5F2Y3_9BACT</name>
<dbReference type="SUPFAM" id="SSF141072">
    <property type="entry name" value="CalX-like"/>
    <property type="match status" value="1"/>
</dbReference>
<organism evidence="1 2">
    <name type="scientific">Halobacteriovorax marinus</name>
    <dbReference type="NCBI Taxonomy" id="97084"/>
    <lineage>
        <taxon>Bacteria</taxon>
        <taxon>Pseudomonadati</taxon>
        <taxon>Bdellovibrionota</taxon>
        <taxon>Bacteriovoracia</taxon>
        <taxon>Bacteriovoracales</taxon>
        <taxon>Halobacteriovoraceae</taxon>
        <taxon>Halobacteriovorax</taxon>
    </lineage>
</organism>
<evidence type="ECO:0008006" key="3">
    <source>
        <dbReference type="Google" id="ProtNLM"/>
    </source>
</evidence>
<evidence type="ECO:0000313" key="2">
    <source>
        <dbReference type="Proteomes" id="UP000196531"/>
    </source>
</evidence>
<accession>A0A1Y5F2Y3</accession>
<protein>
    <recommendedName>
        <fullName evidence="3">Lipoprotein</fullName>
    </recommendedName>
</protein>
<proteinExistence type="predicted"/>
<dbReference type="PROSITE" id="PS51257">
    <property type="entry name" value="PROKAR_LIPOPROTEIN"/>
    <property type="match status" value="1"/>
</dbReference>
<evidence type="ECO:0000313" key="1">
    <source>
        <dbReference type="EMBL" id="OUR94015.1"/>
    </source>
</evidence>
<dbReference type="InterPro" id="IPR038081">
    <property type="entry name" value="CalX-like_sf"/>
</dbReference>
<dbReference type="Proteomes" id="UP000196531">
    <property type="component" value="Unassembled WGS sequence"/>
</dbReference>
<sequence length="276" mass="29623">MKKIKIIIASFLVFGFLGCDQDDTINTVYDNVNGQTLISFQGTSSDLSVVIDDIGSVDITIESSTVSSSDRTVSVSVDPSSTANPENYALSSTSLVIPAGMYTGTITISGVDNSVETSSETIVLNIDSVSTDSTINSTAHTVNIFQVCPVPAGYFTGNYLLEQVSAQIDGYSLSHGSVVEVVETGETAREFQTEAYITYCSGTFFAFEFNLVCNELAVPNGNTTCSCGNVSDWWGPATVNETYDVADDTVMFLTFTDDQQSDCGSPVQMTYRFTKQ</sequence>
<dbReference type="EMBL" id="MAAO01000014">
    <property type="protein sequence ID" value="OUR94015.1"/>
    <property type="molecule type" value="Genomic_DNA"/>
</dbReference>
<comment type="caution">
    <text evidence="1">The sequence shown here is derived from an EMBL/GenBank/DDBJ whole genome shotgun (WGS) entry which is preliminary data.</text>
</comment>
<dbReference type="Gene3D" id="2.60.40.2030">
    <property type="match status" value="1"/>
</dbReference>
<reference evidence="2" key="1">
    <citation type="journal article" date="2017" name="Proc. Natl. Acad. Sci. U.S.A.">
        <title>Simulation of Deepwater Horizon oil plume reveals substrate specialization within a complex community of hydrocarbon-degraders.</title>
        <authorList>
            <person name="Hu P."/>
            <person name="Dubinsky E.A."/>
            <person name="Probst A.J."/>
            <person name="Wang J."/>
            <person name="Sieber C.M.K."/>
            <person name="Tom L.M."/>
            <person name="Gardinali P."/>
            <person name="Banfield J.F."/>
            <person name="Atlas R.M."/>
            <person name="Andersen G.L."/>
        </authorList>
    </citation>
    <scope>NUCLEOTIDE SEQUENCE [LARGE SCALE GENOMIC DNA]</scope>
</reference>
<gene>
    <name evidence="1" type="ORF">A9Q84_18410</name>
</gene>
<dbReference type="AlphaFoldDB" id="A0A1Y5F2Y3"/>